<evidence type="ECO:0000313" key="3">
    <source>
        <dbReference type="EMBL" id="SEQ53518.1"/>
    </source>
</evidence>
<dbReference type="InterPro" id="IPR036653">
    <property type="entry name" value="CinA-like_C"/>
</dbReference>
<sequence>MNAEIISVGTELLMGQIVNTNSAYLANQLAELHISVYFQQTVGDNQKRLLEALTLARSRSDIIILTGGLGPTTDDLTKQTVALFLQEELVENQQALDRIIHYHKQAHRHMAPNNRLQALSFTKGETLQNSVGLATGAIICQEDTHYVLLPGPPSELMNMFQKGVVPYLKNVSQSNLVFSSRFLRFFGIGESQLVTDLKEFIDTQENPTIAPYAGSYEVVLRLTANGESEAECIERLDQLEDKIQAISGSYFYGYGRDNSLAKVATESLLASGQTIAVAESLTAGLFQATLGDQAGISASFLGGMVTYSTESKVEQLGVSQELVEEFGVVSQEVALEMAEKVRQKFTSDIGMGFTGVAGPSMQEDKPVGTVFVAIASASESHCLALHLPHGRTGNRELAVQYGLDLLRRTLEK</sequence>
<dbReference type="InterPro" id="IPR008136">
    <property type="entry name" value="CinA_C"/>
</dbReference>
<feature type="domain" description="MoaB/Mog" evidence="2">
    <location>
        <begin position="4"/>
        <end position="171"/>
    </location>
</feature>
<dbReference type="STRING" id="137733.SAMN05421767_10147"/>
<organism evidence="3 4">
    <name type="scientific">Granulicatella balaenopterae</name>
    <dbReference type="NCBI Taxonomy" id="137733"/>
    <lineage>
        <taxon>Bacteria</taxon>
        <taxon>Bacillati</taxon>
        <taxon>Bacillota</taxon>
        <taxon>Bacilli</taxon>
        <taxon>Lactobacillales</taxon>
        <taxon>Carnobacteriaceae</taxon>
        <taxon>Granulicatella</taxon>
    </lineage>
</organism>
<dbReference type="PIRSF" id="PIRSF006728">
    <property type="entry name" value="CinA"/>
    <property type="match status" value="1"/>
</dbReference>
<dbReference type="NCBIfam" id="TIGR00177">
    <property type="entry name" value="molyb_syn"/>
    <property type="match status" value="1"/>
</dbReference>
<evidence type="ECO:0000259" key="2">
    <source>
        <dbReference type="SMART" id="SM00852"/>
    </source>
</evidence>
<reference evidence="3 4" key="1">
    <citation type="submission" date="2016-10" db="EMBL/GenBank/DDBJ databases">
        <authorList>
            <person name="de Groot N.N."/>
        </authorList>
    </citation>
    <scope>NUCLEOTIDE SEQUENCE [LARGE SCALE GENOMIC DNA]</scope>
    <source>
        <strain evidence="3 4">DSM 15827</strain>
    </source>
</reference>
<dbReference type="SMART" id="SM00852">
    <property type="entry name" value="MoCF_biosynth"/>
    <property type="match status" value="1"/>
</dbReference>
<dbReference type="PANTHER" id="PTHR13939:SF0">
    <property type="entry name" value="NMN AMIDOHYDROLASE-LIKE PROTEIN YFAY"/>
    <property type="match status" value="1"/>
</dbReference>
<proteinExistence type="inferred from homology"/>
<keyword evidence="4" id="KW-1185">Reference proteome</keyword>
<dbReference type="SUPFAM" id="SSF53218">
    <property type="entry name" value="Molybdenum cofactor biosynthesis proteins"/>
    <property type="match status" value="1"/>
</dbReference>
<dbReference type="SUPFAM" id="SSF142433">
    <property type="entry name" value="CinA-like"/>
    <property type="match status" value="1"/>
</dbReference>
<dbReference type="Pfam" id="PF02464">
    <property type="entry name" value="CinA"/>
    <property type="match status" value="1"/>
</dbReference>
<dbReference type="HAMAP" id="MF_00226_B">
    <property type="entry name" value="CinA_B"/>
    <property type="match status" value="1"/>
</dbReference>
<dbReference type="PANTHER" id="PTHR13939">
    <property type="entry name" value="NICOTINAMIDE-NUCLEOTIDE AMIDOHYDROLASE PNCC"/>
    <property type="match status" value="1"/>
</dbReference>
<dbReference type="Pfam" id="PF00994">
    <property type="entry name" value="MoCF_biosynth"/>
    <property type="match status" value="1"/>
</dbReference>
<evidence type="ECO:0000256" key="1">
    <source>
        <dbReference type="HAMAP-Rule" id="MF_00226"/>
    </source>
</evidence>
<dbReference type="Gene3D" id="3.90.950.20">
    <property type="entry name" value="CinA-like"/>
    <property type="match status" value="1"/>
</dbReference>
<evidence type="ECO:0000313" key="4">
    <source>
        <dbReference type="Proteomes" id="UP000198556"/>
    </source>
</evidence>
<dbReference type="Proteomes" id="UP000198556">
    <property type="component" value="Unassembled WGS sequence"/>
</dbReference>
<dbReference type="Gene3D" id="3.40.980.10">
    <property type="entry name" value="MoaB/Mog-like domain"/>
    <property type="match status" value="1"/>
</dbReference>
<dbReference type="RefSeq" id="WP_089745440.1">
    <property type="nucleotide sequence ID" value="NZ_FOGF01000001.1"/>
</dbReference>
<dbReference type="NCBIfam" id="NF001813">
    <property type="entry name" value="PRK00549.1"/>
    <property type="match status" value="1"/>
</dbReference>
<dbReference type="InterPro" id="IPR050101">
    <property type="entry name" value="CinA"/>
</dbReference>
<dbReference type="Pfam" id="PF18146">
    <property type="entry name" value="CinA_KH"/>
    <property type="match status" value="1"/>
</dbReference>
<dbReference type="NCBIfam" id="TIGR00200">
    <property type="entry name" value="cinA_nterm"/>
    <property type="match status" value="1"/>
</dbReference>
<dbReference type="InterPro" id="IPR008135">
    <property type="entry name" value="Competence-induced_CinA"/>
</dbReference>
<dbReference type="NCBIfam" id="TIGR00199">
    <property type="entry name" value="PncC_domain"/>
    <property type="match status" value="1"/>
</dbReference>
<dbReference type="OrthoDB" id="9801454at2"/>
<comment type="similarity">
    <text evidence="1">Belongs to the CinA family.</text>
</comment>
<dbReference type="Gene3D" id="3.30.70.2860">
    <property type="match status" value="1"/>
</dbReference>
<dbReference type="CDD" id="cd00885">
    <property type="entry name" value="cinA"/>
    <property type="match status" value="1"/>
</dbReference>
<name>A0A1H9GU42_9LACT</name>
<dbReference type="AlphaFoldDB" id="A0A1H9GU42"/>
<protein>
    <recommendedName>
        <fullName evidence="1">Putative competence-damage inducible protein</fullName>
    </recommendedName>
</protein>
<gene>
    <name evidence="1" type="primary">cinA</name>
    <name evidence="3" type="ORF">SAMN05421767_10147</name>
</gene>
<dbReference type="InterPro" id="IPR001453">
    <property type="entry name" value="MoaB/Mog_dom"/>
</dbReference>
<accession>A0A1H9GU42</accession>
<dbReference type="InterPro" id="IPR036425">
    <property type="entry name" value="MoaB/Mog-like_dom_sf"/>
</dbReference>
<dbReference type="InterPro" id="IPR041424">
    <property type="entry name" value="CinA_KH"/>
</dbReference>
<dbReference type="EMBL" id="FOGF01000001">
    <property type="protein sequence ID" value="SEQ53518.1"/>
    <property type="molecule type" value="Genomic_DNA"/>
</dbReference>